<sequence>MIYPVTPLGSLQILPTIFCCVSLFLIHFTLLPVTVACFFDDAQKSEWKLHPLECEALSRLDEDKRKSVTPSIRLMVKLYIRRKLQNDKSLMELEHWSEALAYCKLTIHSNSCGPYTLIHWS</sequence>
<dbReference type="Proteomes" id="UP001372338">
    <property type="component" value="Unassembled WGS sequence"/>
</dbReference>
<keyword evidence="1" id="KW-0812">Transmembrane</keyword>
<evidence type="ECO:0000313" key="2">
    <source>
        <dbReference type="EMBL" id="KAK7282676.1"/>
    </source>
</evidence>
<evidence type="ECO:0000313" key="3">
    <source>
        <dbReference type="Proteomes" id="UP001372338"/>
    </source>
</evidence>
<organism evidence="2 3">
    <name type="scientific">Crotalaria pallida</name>
    <name type="common">Smooth rattlebox</name>
    <name type="synonym">Crotalaria striata</name>
    <dbReference type="NCBI Taxonomy" id="3830"/>
    <lineage>
        <taxon>Eukaryota</taxon>
        <taxon>Viridiplantae</taxon>
        <taxon>Streptophyta</taxon>
        <taxon>Embryophyta</taxon>
        <taxon>Tracheophyta</taxon>
        <taxon>Spermatophyta</taxon>
        <taxon>Magnoliopsida</taxon>
        <taxon>eudicotyledons</taxon>
        <taxon>Gunneridae</taxon>
        <taxon>Pentapetalae</taxon>
        <taxon>rosids</taxon>
        <taxon>fabids</taxon>
        <taxon>Fabales</taxon>
        <taxon>Fabaceae</taxon>
        <taxon>Papilionoideae</taxon>
        <taxon>50 kb inversion clade</taxon>
        <taxon>genistoids sensu lato</taxon>
        <taxon>core genistoids</taxon>
        <taxon>Crotalarieae</taxon>
        <taxon>Crotalaria</taxon>
    </lineage>
</organism>
<proteinExistence type="predicted"/>
<protein>
    <submittedName>
        <fullName evidence="2">Uncharacterized protein</fullName>
    </submittedName>
</protein>
<feature type="transmembrane region" description="Helical" evidence="1">
    <location>
        <begin position="12"/>
        <end position="39"/>
    </location>
</feature>
<keyword evidence="3" id="KW-1185">Reference proteome</keyword>
<evidence type="ECO:0000256" key="1">
    <source>
        <dbReference type="SAM" id="Phobius"/>
    </source>
</evidence>
<dbReference type="EMBL" id="JAYWIO010000002">
    <property type="protein sequence ID" value="KAK7282676.1"/>
    <property type="molecule type" value="Genomic_DNA"/>
</dbReference>
<comment type="caution">
    <text evidence="2">The sequence shown here is derived from an EMBL/GenBank/DDBJ whole genome shotgun (WGS) entry which is preliminary data.</text>
</comment>
<keyword evidence="1" id="KW-1133">Transmembrane helix</keyword>
<dbReference type="AlphaFoldDB" id="A0AAN9IMI2"/>
<name>A0AAN9IMI2_CROPI</name>
<gene>
    <name evidence="2" type="ORF">RIF29_11641</name>
</gene>
<accession>A0AAN9IMI2</accession>
<keyword evidence="1" id="KW-0472">Membrane</keyword>
<reference evidence="2 3" key="1">
    <citation type="submission" date="2024-01" db="EMBL/GenBank/DDBJ databases">
        <title>The genomes of 5 underutilized Papilionoideae crops provide insights into root nodulation and disease resistanc.</title>
        <authorList>
            <person name="Yuan L."/>
        </authorList>
    </citation>
    <scope>NUCLEOTIDE SEQUENCE [LARGE SCALE GENOMIC DNA]</scope>
    <source>
        <strain evidence="2">ZHUSHIDOU_FW_LH</strain>
        <tissue evidence="2">Leaf</tissue>
    </source>
</reference>